<feature type="active site" evidence="6">
    <location>
        <position position="118"/>
    </location>
</feature>
<reference evidence="10" key="1">
    <citation type="submission" date="2012-12" db="EMBL/GenBank/DDBJ databases">
        <authorList>
            <person name="Hellsten U."/>
            <person name="Grimwood J."/>
            <person name="Chapman J.A."/>
            <person name="Shapiro H."/>
            <person name="Aerts A."/>
            <person name="Otillar R.P."/>
            <person name="Terry A.Y."/>
            <person name="Boore J.L."/>
            <person name="Simakov O."/>
            <person name="Marletaz F."/>
            <person name="Cho S.-J."/>
            <person name="Edsinger-Gonzales E."/>
            <person name="Havlak P."/>
            <person name="Kuo D.-H."/>
            <person name="Larsson T."/>
            <person name="Lv J."/>
            <person name="Arendt D."/>
            <person name="Savage R."/>
            <person name="Osoegawa K."/>
            <person name="de Jong P."/>
            <person name="Lindberg D.R."/>
            <person name="Seaver E.C."/>
            <person name="Weisblat D.A."/>
            <person name="Putnam N.H."/>
            <person name="Grigoriev I.V."/>
            <person name="Rokhsar D.S."/>
        </authorList>
    </citation>
    <scope>NUCLEOTIDE SEQUENCE</scope>
</reference>
<dbReference type="Proteomes" id="UP000015101">
    <property type="component" value="Unassembled WGS sequence"/>
</dbReference>
<dbReference type="CTD" id="20213977"/>
<keyword evidence="4" id="KW-0833">Ubl conjugation pathway</keyword>
<evidence type="ECO:0000256" key="1">
    <source>
        <dbReference type="ARBA" id="ARBA00000707"/>
    </source>
</evidence>
<dbReference type="STRING" id="6412.T1FYS9"/>
<evidence type="ECO:0000259" key="7">
    <source>
        <dbReference type="PROSITE" id="PS50957"/>
    </source>
</evidence>
<feature type="active site" evidence="6">
    <location>
        <position position="134"/>
    </location>
</feature>
<dbReference type="EMBL" id="AMQM01001100">
    <property type="status" value="NOT_ANNOTATED_CDS"/>
    <property type="molecule type" value="Genomic_DNA"/>
</dbReference>
<evidence type="ECO:0000256" key="6">
    <source>
        <dbReference type="PROSITE-ProRule" id="PRU00331"/>
    </source>
</evidence>
<evidence type="ECO:0000256" key="4">
    <source>
        <dbReference type="ARBA" id="ARBA00022786"/>
    </source>
</evidence>
<keyword evidence="10" id="KW-1185">Reference proteome</keyword>
<protein>
    <recommendedName>
        <fullName evidence="2">ubiquitinyl hydrolase 1</fullName>
        <ecNumber evidence="2">3.4.19.12</ecNumber>
    </recommendedName>
</protein>
<dbReference type="eggNOG" id="KOG2934">
    <property type="taxonomic scope" value="Eukaryota"/>
</dbReference>
<accession>T1FYS9</accession>
<dbReference type="KEGG" id="hro:HELRODRAFT_66918"/>
<dbReference type="FunCoup" id="T1FYS9">
    <property type="interactions" value="152"/>
</dbReference>
<dbReference type="EnsemblMetazoa" id="HelroT66918">
    <property type="protein sequence ID" value="HelroP66918"/>
    <property type="gene ID" value="HelroG66918"/>
</dbReference>
<feature type="domain" description="Josephin" evidence="7">
    <location>
        <begin position="3"/>
        <end position="171"/>
    </location>
</feature>
<sequence length="171" mass="19894">MMDQKIYHEKQRLSLCALHCLNNLLQKEVFTKAILDETCEKLTDKKWFNPHRSYIGTGNYDVNVIMSALESINYSITWFDRRKSYTEVDWNNIFGIIVNCKSSFFTYGPINIPSPRKHWFAVRKLSDNLFYNLDSKLNSPQVIGTADQLIEFLNEKSSCDISILIVNKSPV</sequence>
<dbReference type="RefSeq" id="XP_009022491.1">
    <property type="nucleotide sequence ID" value="XM_009024243.1"/>
</dbReference>
<comment type="catalytic activity">
    <reaction evidence="1">
        <text>Thiol-dependent hydrolysis of ester, thioester, amide, peptide and isopeptide bonds formed by the C-terminal Gly of ubiquitin (a 76-residue protein attached to proteins as an intracellular targeting signal).</text>
        <dbReference type="EC" id="3.4.19.12"/>
    </reaction>
</comment>
<dbReference type="Pfam" id="PF02099">
    <property type="entry name" value="Josephin"/>
    <property type="match status" value="1"/>
</dbReference>
<dbReference type="InterPro" id="IPR040053">
    <property type="entry name" value="JOSD1/2"/>
</dbReference>
<name>T1FYS9_HELRO</name>
<gene>
    <name evidence="9" type="primary">20213977</name>
    <name evidence="8" type="ORF">HELRODRAFT_66918</name>
</gene>
<reference evidence="9" key="3">
    <citation type="submission" date="2015-06" db="UniProtKB">
        <authorList>
            <consortium name="EnsemblMetazoa"/>
        </authorList>
    </citation>
    <scope>IDENTIFICATION</scope>
</reference>
<evidence type="ECO:0000313" key="9">
    <source>
        <dbReference type="EnsemblMetazoa" id="HelroP66918"/>
    </source>
</evidence>
<dbReference type="OMA" id="QRNCEAV"/>
<dbReference type="AlphaFoldDB" id="T1FYS9"/>
<dbReference type="EC" id="3.4.19.12" evidence="2"/>
<proteinExistence type="predicted"/>
<dbReference type="GO" id="GO:0006508">
    <property type="term" value="P:proteolysis"/>
    <property type="evidence" value="ECO:0007669"/>
    <property type="project" value="UniProtKB-KW"/>
</dbReference>
<dbReference type="GeneID" id="20213977"/>
<reference evidence="8 10" key="2">
    <citation type="journal article" date="2013" name="Nature">
        <title>Insights into bilaterian evolution from three spiralian genomes.</title>
        <authorList>
            <person name="Simakov O."/>
            <person name="Marletaz F."/>
            <person name="Cho S.J."/>
            <person name="Edsinger-Gonzales E."/>
            <person name="Havlak P."/>
            <person name="Hellsten U."/>
            <person name="Kuo D.H."/>
            <person name="Larsson T."/>
            <person name="Lv J."/>
            <person name="Arendt D."/>
            <person name="Savage R."/>
            <person name="Osoegawa K."/>
            <person name="de Jong P."/>
            <person name="Grimwood J."/>
            <person name="Chapman J.A."/>
            <person name="Shapiro H."/>
            <person name="Aerts A."/>
            <person name="Otillar R.P."/>
            <person name="Terry A.Y."/>
            <person name="Boore J.L."/>
            <person name="Grigoriev I.V."/>
            <person name="Lindberg D.R."/>
            <person name="Seaver E.C."/>
            <person name="Weisblat D.A."/>
            <person name="Putnam N.H."/>
            <person name="Rokhsar D.S."/>
        </authorList>
    </citation>
    <scope>NUCLEOTIDE SEQUENCE</scope>
</reference>
<dbReference type="InterPro" id="IPR006155">
    <property type="entry name" value="Josephin"/>
</dbReference>
<dbReference type="SMART" id="SM01246">
    <property type="entry name" value="Josephin"/>
    <property type="match status" value="1"/>
</dbReference>
<evidence type="ECO:0000256" key="5">
    <source>
        <dbReference type="ARBA" id="ARBA00022801"/>
    </source>
</evidence>
<evidence type="ECO:0000313" key="8">
    <source>
        <dbReference type="EMBL" id="ESN99029.1"/>
    </source>
</evidence>
<dbReference type="Gene3D" id="3.90.70.40">
    <property type="match status" value="1"/>
</dbReference>
<dbReference type="PROSITE" id="PS50957">
    <property type="entry name" value="JOSEPHIN"/>
    <property type="match status" value="1"/>
</dbReference>
<dbReference type="GO" id="GO:0016579">
    <property type="term" value="P:protein deubiquitination"/>
    <property type="evidence" value="ECO:0007669"/>
    <property type="project" value="InterPro"/>
</dbReference>
<dbReference type="OrthoDB" id="422700at2759"/>
<feature type="active site" evidence="6">
    <location>
        <position position="16"/>
    </location>
</feature>
<evidence type="ECO:0000313" key="10">
    <source>
        <dbReference type="Proteomes" id="UP000015101"/>
    </source>
</evidence>
<keyword evidence="3" id="KW-0645">Protease</keyword>
<organism evidence="9 10">
    <name type="scientific">Helobdella robusta</name>
    <name type="common">Californian leech</name>
    <dbReference type="NCBI Taxonomy" id="6412"/>
    <lineage>
        <taxon>Eukaryota</taxon>
        <taxon>Metazoa</taxon>
        <taxon>Spiralia</taxon>
        <taxon>Lophotrochozoa</taxon>
        <taxon>Annelida</taxon>
        <taxon>Clitellata</taxon>
        <taxon>Hirudinea</taxon>
        <taxon>Rhynchobdellida</taxon>
        <taxon>Glossiphoniidae</taxon>
        <taxon>Helobdella</taxon>
    </lineage>
</organism>
<dbReference type="GO" id="GO:0004843">
    <property type="term" value="F:cysteine-type deubiquitinase activity"/>
    <property type="evidence" value="ECO:0000318"/>
    <property type="project" value="GO_Central"/>
</dbReference>
<keyword evidence="5 6" id="KW-0378">Hydrolase</keyword>
<dbReference type="EMBL" id="KB097143">
    <property type="protein sequence ID" value="ESN99029.1"/>
    <property type="molecule type" value="Genomic_DNA"/>
</dbReference>
<dbReference type="HOGENOM" id="CLU_103892_0_0_1"/>
<dbReference type="PANTHER" id="PTHR13291:SF0">
    <property type="entry name" value="JOSEPHIN-LIKE PROTEIN"/>
    <property type="match status" value="1"/>
</dbReference>
<evidence type="ECO:0000256" key="3">
    <source>
        <dbReference type="ARBA" id="ARBA00022670"/>
    </source>
</evidence>
<dbReference type="InParanoid" id="T1FYS9"/>
<dbReference type="PANTHER" id="PTHR13291">
    <property type="entry name" value="JOSEPHIN 1, 2"/>
    <property type="match status" value="1"/>
</dbReference>
<dbReference type="PRINTS" id="PR01233">
    <property type="entry name" value="JOSEPHIN"/>
</dbReference>
<evidence type="ECO:0000256" key="2">
    <source>
        <dbReference type="ARBA" id="ARBA00012759"/>
    </source>
</evidence>